<feature type="domain" description="NOMO second beta-sandwich" evidence="10">
    <location>
        <begin position="118"/>
        <end position="208"/>
    </location>
</feature>
<proteinExistence type="predicted"/>
<evidence type="ECO:0000256" key="5">
    <source>
        <dbReference type="ARBA" id="ARBA00022989"/>
    </source>
</evidence>
<evidence type="ECO:0000259" key="15">
    <source>
        <dbReference type="Pfam" id="PF23660"/>
    </source>
</evidence>
<evidence type="ECO:0000256" key="2">
    <source>
        <dbReference type="ARBA" id="ARBA00022692"/>
    </source>
</evidence>
<protein>
    <recommendedName>
        <fullName evidence="18">Nodal modulator 1</fullName>
    </recommendedName>
</protein>
<sequence length="1203" mass="131748">MDMFSIQIALYFLSLAFSHRFLARADDVVGCGGFVQSEVEINYSLVQMKLLTKQGIIKSQTECAPNNGYFLIPLYDKGTFVLKIEPPVGWSFDPSSVELNIDGSTDKCSKGEDINFIFTGFTLSGKVISKGREIGPAGVEISLHVTSGLIKEILKTVTTDGGFFSFARVMPGKYQVKASHASWSFENAETEVVVKSGNVNVVDKMIVSGYDVKGHVLSDGEPIQDVGFLLFSKTVTQKNLPGCEEIPSDVIENIKKKTDIDTPLCRVKSGVDGLFVFPSVPSGEYTLVPYYQGELITFDVVPSKLTFSVNYKSVVLKTPFQVHGFSVTGHILTPEGQGIGDVSISAGEGLTATTTAEGIYVLNNVTAGGYTIQANKENYFFNPIKVQVTPNTPRLPVISPFAYHLCGKLKFDVFPPGVTQLKGRKMILQTEGASIATRSMSTSVDANGAFCFKVAAGVHSIQPIITLQEVNAGLALTPKEQVVTVTSGPVLGITFSQFRATVTGSVKCIGGSCAGVSVSLQSVSNPSLPKLDTKVSGGSFVFKDVFPGRYKATVLEESWCWQNETLELQVSETDTSDLQFVQSGYILKCILSHNITLFFSQGSGKDNKDFFDLQKGTNTFCLKEPEDFLYVNVDFSSQGRVYNLMPRSCHQFDQEVFIYNTSAPSVLTLTAVKHLLSGVIKTLTETNDITVNIRSLKSKEVTTIGPLKLETQKQEQGGDPSKRKQKDVKQELLYNFSHWGRRGEEFEVTPTSSELLFYPPSRVVTVSDDCPAAWAEFEGRQGVFIEGQVTPPLSGVEIVISSAGDRAMPNIKVQTDNKGKYRVGPLHGGIEYSLTASKAGYALSPLTEKKGDFQALKLGRIDIQVTDENDQPLPAVLLSLSASQFRSNNFSLENGTMVFANLGPGQYFFRPMLKEYVFSPASQVIDVGEGSTVQLQVKGKRVAFSCFGFVSSLNGEPEKGIAVEAIGLESCESFQEETVSDDEGQYRLRGLQPGCIYRVRVKTGDSNPHIERASPSFIDIQVSGSDLRNVNMIAFRHVNQFEITGNVVTDRQFLSTLKVTLSPENNPDTPMFTTPVGVSSYFQFPPIPNDGMVYIVRLVSSLSTVNYQYTRPESTVTATGVRAHVPFNFEPQPRKAEPEPSQGSFLTLPLLVVLILLVVNHNKVIPVLQQVPQMIQGVSTDQMQAQLEDSLRNKKKSQPTRRR</sequence>
<dbReference type="Pfam" id="PF23193">
    <property type="entry name" value="NOMO_3rd"/>
    <property type="match status" value="1"/>
</dbReference>
<dbReference type="InterPro" id="IPR056319">
    <property type="entry name" value="NOMO_7th"/>
</dbReference>
<evidence type="ECO:0000259" key="11">
    <source>
        <dbReference type="Pfam" id="PF23141"/>
    </source>
</evidence>
<dbReference type="InterPro" id="IPR055074">
    <property type="entry name" value="NOMO1-3_2nd"/>
</dbReference>
<keyword evidence="4" id="KW-0256">Endoplasmic reticulum</keyword>
<keyword evidence="2" id="KW-0812">Transmembrane</keyword>
<keyword evidence="5" id="KW-1133">Transmembrane helix</keyword>
<feature type="signal peptide" evidence="7">
    <location>
        <begin position="1"/>
        <end position="18"/>
    </location>
</feature>
<feature type="domain" description="NOMO-like ninth beta-sandwich" evidence="9">
    <location>
        <begin position="781"/>
        <end position="855"/>
    </location>
</feature>
<dbReference type="Pfam" id="PF22904">
    <property type="entry name" value="NOMO1-like_2nd"/>
    <property type="match status" value="2"/>
</dbReference>
<feature type="domain" description="NOMO eighth prealbumin-like" evidence="15">
    <location>
        <begin position="722"/>
        <end position="780"/>
    </location>
</feature>
<evidence type="ECO:0000256" key="1">
    <source>
        <dbReference type="ARBA" id="ARBA00004115"/>
    </source>
</evidence>
<dbReference type="PANTHER" id="PTHR23303">
    <property type="entry name" value="CARBOXYPEPTIDASE REGULATORY REGION-CONTAINING"/>
    <property type="match status" value="1"/>
</dbReference>
<keyword evidence="3 7" id="KW-0732">Signal</keyword>
<evidence type="ECO:0000256" key="6">
    <source>
        <dbReference type="ARBA" id="ARBA00023136"/>
    </source>
</evidence>
<feature type="domain" description="NOMO C-terminal transthyretin-like" evidence="12">
    <location>
        <begin position="1038"/>
        <end position="1131"/>
    </location>
</feature>
<feature type="domain" description="NOMO second beta-sandwich" evidence="10">
    <location>
        <begin position="502"/>
        <end position="575"/>
    </location>
</feature>
<feature type="domain" description="NOMO-like N-terminal beta-sandwich" evidence="8">
    <location>
        <begin position="32"/>
        <end position="116"/>
    </location>
</feature>
<dbReference type="InterPro" id="IPR055075">
    <property type="entry name" value="NOMO-like_N"/>
</dbReference>
<feature type="chain" id="PRO_5047199563" description="Nodal modulator 1" evidence="7">
    <location>
        <begin position="19"/>
        <end position="1203"/>
    </location>
</feature>
<dbReference type="Pfam" id="PF23194">
    <property type="entry name" value="NOMO_5th"/>
    <property type="match status" value="1"/>
</dbReference>
<evidence type="ECO:0000313" key="17">
    <source>
        <dbReference type="Proteomes" id="UP001159427"/>
    </source>
</evidence>
<dbReference type="Proteomes" id="UP001159427">
    <property type="component" value="Unassembled WGS sequence"/>
</dbReference>
<dbReference type="Pfam" id="PF23141">
    <property type="entry name" value="Ig_NOMO"/>
    <property type="match status" value="1"/>
</dbReference>
<keyword evidence="6" id="KW-0472">Membrane</keyword>
<dbReference type="InterPro" id="IPR051417">
    <property type="entry name" value="SDr/BOS_complex"/>
</dbReference>
<dbReference type="InterPro" id="IPR013784">
    <property type="entry name" value="Carb-bd-like_fold"/>
</dbReference>
<dbReference type="EMBL" id="CALNXI010000122">
    <property type="protein sequence ID" value="CAH3019661.1"/>
    <property type="molecule type" value="Genomic_DNA"/>
</dbReference>
<dbReference type="InterPro" id="IPR056190">
    <property type="entry name" value="NOMO_5th"/>
</dbReference>
<accession>A0ABN8LRG3</accession>
<keyword evidence="17" id="KW-1185">Reference proteome</keyword>
<dbReference type="SUPFAM" id="SSF49478">
    <property type="entry name" value="Cna protein B-type domain"/>
    <property type="match status" value="1"/>
</dbReference>
<feature type="domain" description="NOMO seventh transthyretin-like" evidence="11">
    <location>
        <begin position="587"/>
        <end position="673"/>
    </location>
</feature>
<reference evidence="16 17" key="1">
    <citation type="submission" date="2022-05" db="EMBL/GenBank/DDBJ databases">
        <authorList>
            <consortium name="Genoscope - CEA"/>
            <person name="William W."/>
        </authorList>
    </citation>
    <scope>NUCLEOTIDE SEQUENCE [LARGE SCALE GENOMIC DNA]</scope>
</reference>
<dbReference type="Pfam" id="PF23660">
    <property type="entry name" value="NOMO_8th"/>
    <property type="match status" value="1"/>
</dbReference>
<evidence type="ECO:0000256" key="4">
    <source>
        <dbReference type="ARBA" id="ARBA00022824"/>
    </source>
</evidence>
<evidence type="ECO:0000259" key="12">
    <source>
        <dbReference type="Pfam" id="PF23192"/>
    </source>
</evidence>
<evidence type="ECO:0000259" key="14">
    <source>
        <dbReference type="Pfam" id="PF23194"/>
    </source>
</evidence>
<dbReference type="Pfam" id="PF22898">
    <property type="entry name" value="NOMO1-like_1st"/>
    <property type="match status" value="1"/>
</dbReference>
<evidence type="ECO:0000313" key="16">
    <source>
        <dbReference type="EMBL" id="CAH3019661.1"/>
    </source>
</evidence>
<dbReference type="PANTHER" id="PTHR23303:SF14">
    <property type="entry name" value="BOS COMPLEX SUBUNIT NOMO1-RELATED"/>
    <property type="match status" value="1"/>
</dbReference>
<evidence type="ECO:0000259" key="10">
    <source>
        <dbReference type="Pfam" id="PF22904"/>
    </source>
</evidence>
<evidence type="ECO:0008006" key="18">
    <source>
        <dbReference type="Google" id="ProtNLM"/>
    </source>
</evidence>
<name>A0ABN8LRG3_9CNID</name>
<dbReference type="Pfam" id="PF23192">
    <property type="entry name" value="NOMO_12th"/>
    <property type="match status" value="1"/>
</dbReference>
<evidence type="ECO:0000259" key="8">
    <source>
        <dbReference type="Pfam" id="PF22898"/>
    </source>
</evidence>
<comment type="subcellular location">
    <subcellularLocation>
        <location evidence="1">Endoplasmic reticulum membrane</location>
        <topology evidence="1">Single-pass type I membrane protein</topology>
    </subcellularLocation>
</comment>
<dbReference type="InterPro" id="IPR056191">
    <property type="entry name" value="NOMO_12th"/>
</dbReference>
<evidence type="ECO:0000259" key="13">
    <source>
        <dbReference type="Pfam" id="PF23193"/>
    </source>
</evidence>
<evidence type="ECO:0000256" key="3">
    <source>
        <dbReference type="ARBA" id="ARBA00022729"/>
    </source>
</evidence>
<feature type="domain" description="NOMO fifth transthyretin-like" evidence="14">
    <location>
        <begin position="405"/>
        <end position="495"/>
    </location>
</feature>
<organism evidence="16 17">
    <name type="scientific">Porites evermanni</name>
    <dbReference type="NCBI Taxonomy" id="104178"/>
    <lineage>
        <taxon>Eukaryota</taxon>
        <taxon>Metazoa</taxon>
        <taxon>Cnidaria</taxon>
        <taxon>Anthozoa</taxon>
        <taxon>Hexacorallia</taxon>
        <taxon>Scleractinia</taxon>
        <taxon>Fungiina</taxon>
        <taxon>Poritidae</taxon>
        <taxon>Porites</taxon>
    </lineage>
</organism>
<comment type="caution">
    <text evidence="16">The sequence shown here is derived from an EMBL/GenBank/DDBJ whole genome shotgun (WGS) entry which is preliminary data.</text>
</comment>
<gene>
    <name evidence="16" type="ORF">PEVE_00003669</name>
</gene>
<dbReference type="Gene3D" id="2.60.40.1120">
    <property type="entry name" value="Carboxypeptidase-like, regulatory domain"/>
    <property type="match status" value="2"/>
</dbReference>
<dbReference type="InterPro" id="IPR056189">
    <property type="entry name" value="NOMO_3rd"/>
</dbReference>
<dbReference type="InterPro" id="IPR055073">
    <property type="entry name" value="NOMO1-like_9th"/>
</dbReference>
<dbReference type="InterPro" id="IPR056187">
    <property type="entry name" value="NOMO_8th"/>
</dbReference>
<evidence type="ECO:0000259" key="9">
    <source>
        <dbReference type="Pfam" id="PF22902"/>
    </source>
</evidence>
<dbReference type="Pfam" id="PF22902">
    <property type="entry name" value="NOMO1-like_9th"/>
    <property type="match status" value="1"/>
</dbReference>
<evidence type="ECO:0000256" key="7">
    <source>
        <dbReference type="SAM" id="SignalP"/>
    </source>
</evidence>
<feature type="domain" description="NOMO third transthyretin-like" evidence="13">
    <location>
        <begin position="212"/>
        <end position="321"/>
    </location>
</feature>
<dbReference type="SUPFAM" id="SSF49452">
    <property type="entry name" value="Starch-binding domain-like"/>
    <property type="match status" value="2"/>
</dbReference>